<sequence>MRTRKEDSVELWSQLSVLVAEVGTALDRRLSEDFQLGLTDFLALRALSNGDPAGMRMNELAQLLGLNQSSATRAVQRLAARQLAEKAADAADRRGVVVRITEAGRSLAADIGGLFRREVGMALEVASMDSRTSSVVARLRYAPTLDR</sequence>
<dbReference type="PROSITE" id="PS50995">
    <property type="entry name" value="HTH_MARR_2"/>
    <property type="match status" value="1"/>
</dbReference>
<dbReference type="AlphaFoldDB" id="A0A101R3L3"/>
<name>A0A101R3L3_9ACTN</name>
<protein>
    <recommendedName>
        <fullName evidence="1">HTH marR-type domain-containing protein</fullName>
    </recommendedName>
</protein>
<dbReference type="Pfam" id="PF12802">
    <property type="entry name" value="MarR_2"/>
    <property type="match status" value="1"/>
</dbReference>
<dbReference type="PANTHER" id="PTHR33164:SF99">
    <property type="entry name" value="MARR FAMILY REGULATORY PROTEIN"/>
    <property type="match status" value="1"/>
</dbReference>
<dbReference type="GO" id="GO:0003700">
    <property type="term" value="F:DNA-binding transcription factor activity"/>
    <property type="evidence" value="ECO:0007669"/>
    <property type="project" value="InterPro"/>
</dbReference>
<comment type="caution">
    <text evidence="2">The sequence shown here is derived from an EMBL/GenBank/DDBJ whole genome shotgun (WGS) entry which is preliminary data.</text>
</comment>
<dbReference type="STRING" id="68231.AQJ30_04020"/>
<feature type="domain" description="HTH marR-type" evidence="1">
    <location>
        <begin position="8"/>
        <end position="147"/>
    </location>
</feature>
<evidence type="ECO:0000313" key="2">
    <source>
        <dbReference type="EMBL" id="KUN41058.1"/>
    </source>
</evidence>
<dbReference type="SUPFAM" id="SSF46785">
    <property type="entry name" value="Winged helix' DNA-binding domain"/>
    <property type="match status" value="1"/>
</dbReference>
<dbReference type="InterPro" id="IPR036388">
    <property type="entry name" value="WH-like_DNA-bd_sf"/>
</dbReference>
<dbReference type="GeneID" id="91423792"/>
<dbReference type="InterPro" id="IPR036390">
    <property type="entry name" value="WH_DNA-bd_sf"/>
</dbReference>
<dbReference type="GO" id="GO:0006950">
    <property type="term" value="P:response to stress"/>
    <property type="evidence" value="ECO:0007669"/>
    <property type="project" value="TreeGrafter"/>
</dbReference>
<organism evidence="2 3">
    <name type="scientific">Streptomyces longwoodensis</name>
    <dbReference type="NCBI Taxonomy" id="68231"/>
    <lineage>
        <taxon>Bacteria</taxon>
        <taxon>Bacillati</taxon>
        <taxon>Actinomycetota</taxon>
        <taxon>Actinomycetes</taxon>
        <taxon>Kitasatosporales</taxon>
        <taxon>Streptomycetaceae</taxon>
        <taxon>Streptomyces</taxon>
    </lineage>
</organism>
<dbReference type="InterPro" id="IPR039422">
    <property type="entry name" value="MarR/SlyA-like"/>
</dbReference>
<evidence type="ECO:0000313" key="3">
    <source>
        <dbReference type="Proteomes" id="UP000053271"/>
    </source>
</evidence>
<dbReference type="Gene3D" id="1.10.10.10">
    <property type="entry name" value="Winged helix-like DNA-binding domain superfamily/Winged helix DNA-binding domain"/>
    <property type="match status" value="1"/>
</dbReference>
<evidence type="ECO:0000259" key="1">
    <source>
        <dbReference type="PROSITE" id="PS50995"/>
    </source>
</evidence>
<gene>
    <name evidence="2" type="ORF">AQJ30_04020</name>
</gene>
<accession>A0A101R3L3</accession>
<dbReference type="PRINTS" id="PR00598">
    <property type="entry name" value="HTHMARR"/>
</dbReference>
<dbReference type="SMART" id="SM00347">
    <property type="entry name" value="HTH_MARR"/>
    <property type="match status" value="1"/>
</dbReference>
<keyword evidence="3" id="KW-1185">Reference proteome</keyword>
<dbReference type="InterPro" id="IPR000835">
    <property type="entry name" value="HTH_MarR-typ"/>
</dbReference>
<proteinExistence type="predicted"/>
<dbReference type="EMBL" id="LMWS01000005">
    <property type="protein sequence ID" value="KUN41058.1"/>
    <property type="molecule type" value="Genomic_DNA"/>
</dbReference>
<dbReference type="RefSeq" id="WP_067228522.1">
    <property type="nucleotide sequence ID" value="NZ_KQ948549.1"/>
</dbReference>
<dbReference type="PANTHER" id="PTHR33164">
    <property type="entry name" value="TRANSCRIPTIONAL REGULATOR, MARR FAMILY"/>
    <property type="match status" value="1"/>
</dbReference>
<reference evidence="2 3" key="1">
    <citation type="submission" date="2015-10" db="EMBL/GenBank/DDBJ databases">
        <title>Draft genome sequence of Streptomyces longwoodensis DSM 41677, type strain for the species Streptomyces longwoodensis.</title>
        <authorList>
            <person name="Ruckert C."/>
            <person name="Winkler A."/>
            <person name="Kalinowski J."/>
            <person name="Kampfer P."/>
            <person name="Glaeser S."/>
        </authorList>
    </citation>
    <scope>NUCLEOTIDE SEQUENCE [LARGE SCALE GENOMIC DNA]</scope>
    <source>
        <strain evidence="2 3">DSM 41677</strain>
    </source>
</reference>
<dbReference type="Proteomes" id="UP000053271">
    <property type="component" value="Unassembled WGS sequence"/>
</dbReference>